<dbReference type="GO" id="GO:0005524">
    <property type="term" value="F:ATP binding"/>
    <property type="evidence" value="ECO:0007669"/>
    <property type="project" value="UniProtKB-KW"/>
</dbReference>
<evidence type="ECO:0000256" key="4">
    <source>
        <dbReference type="ARBA" id="ARBA00023125"/>
    </source>
</evidence>
<dbReference type="InterPro" id="IPR009057">
    <property type="entry name" value="Homeodomain-like_sf"/>
</dbReference>
<feature type="domain" description="Sigma-54 factor interaction" evidence="8">
    <location>
        <begin position="141"/>
        <end position="370"/>
    </location>
</feature>
<keyword evidence="1" id="KW-0547">Nucleotide-binding</keyword>
<evidence type="ECO:0000256" key="3">
    <source>
        <dbReference type="ARBA" id="ARBA00023015"/>
    </source>
</evidence>
<evidence type="ECO:0000256" key="7">
    <source>
        <dbReference type="SAM" id="MobiDB-lite"/>
    </source>
</evidence>
<feature type="compositionally biased region" description="Pro residues" evidence="7">
    <location>
        <begin position="415"/>
        <end position="424"/>
    </location>
</feature>
<dbReference type="PANTHER" id="PTHR32071">
    <property type="entry name" value="TRANSCRIPTIONAL REGULATORY PROTEIN"/>
    <property type="match status" value="1"/>
</dbReference>
<accession>A0A934VUE5</accession>
<dbReference type="InterPro" id="IPR027417">
    <property type="entry name" value="P-loop_NTPase"/>
</dbReference>
<dbReference type="InterPro" id="IPR003593">
    <property type="entry name" value="AAA+_ATPase"/>
</dbReference>
<evidence type="ECO:0000256" key="6">
    <source>
        <dbReference type="PROSITE-ProRule" id="PRU00169"/>
    </source>
</evidence>
<dbReference type="PROSITE" id="PS50110">
    <property type="entry name" value="RESPONSE_REGULATORY"/>
    <property type="match status" value="1"/>
</dbReference>
<dbReference type="SUPFAM" id="SSF46689">
    <property type="entry name" value="Homeodomain-like"/>
    <property type="match status" value="1"/>
</dbReference>
<dbReference type="InterPro" id="IPR002197">
    <property type="entry name" value="HTH_Fis"/>
</dbReference>
<evidence type="ECO:0000259" key="8">
    <source>
        <dbReference type="PROSITE" id="PS50045"/>
    </source>
</evidence>
<name>A0A934VUE5_9BACT</name>
<gene>
    <name evidence="10" type="ORF">JIN87_26470</name>
</gene>
<feature type="region of interest" description="Disordered" evidence="7">
    <location>
        <begin position="412"/>
        <end position="462"/>
    </location>
</feature>
<keyword evidence="5" id="KW-0804">Transcription</keyword>
<reference evidence="10" key="1">
    <citation type="submission" date="2021-01" db="EMBL/GenBank/DDBJ databases">
        <title>Modified the classification status of verrucomicrobia.</title>
        <authorList>
            <person name="Feng X."/>
        </authorList>
    </citation>
    <scope>NUCLEOTIDE SEQUENCE</scope>
    <source>
        <strain evidence="10">KCTC 13126</strain>
    </source>
</reference>
<dbReference type="GO" id="GO:0006355">
    <property type="term" value="P:regulation of DNA-templated transcription"/>
    <property type="evidence" value="ECO:0007669"/>
    <property type="project" value="InterPro"/>
</dbReference>
<dbReference type="PRINTS" id="PR01590">
    <property type="entry name" value="HTHFIS"/>
</dbReference>
<evidence type="ECO:0000256" key="2">
    <source>
        <dbReference type="ARBA" id="ARBA00022840"/>
    </source>
</evidence>
<protein>
    <submittedName>
        <fullName evidence="10">Sigma-54-dependent Fis family transcriptional regulator</fullName>
    </submittedName>
</protein>
<feature type="domain" description="Response regulatory" evidence="9">
    <location>
        <begin position="5"/>
        <end position="119"/>
    </location>
</feature>
<dbReference type="CDD" id="cd00009">
    <property type="entry name" value="AAA"/>
    <property type="match status" value="1"/>
</dbReference>
<dbReference type="FunFam" id="3.40.50.300:FF:000006">
    <property type="entry name" value="DNA-binding transcriptional regulator NtrC"/>
    <property type="match status" value="1"/>
</dbReference>
<dbReference type="PROSITE" id="PS00676">
    <property type="entry name" value="SIGMA54_INTERACT_2"/>
    <property type="match status" value="1"/>
</dbReference>
<evidence type="ECO:0000256" key="1">
    <source>
        <dbReference type="ARBA" id="ARBA00022741"/>
    </source>
</evidence>
<dbReference type="Pfam" id="PF25601">
    <property type="entry name" value="AAA_lid_14"/>
    <property type="match status" value="1"/>
</dbReference>
<dbReference type="Gene3D" id="3.40.50.2300">
    <property type="match status" value="1"/>
</dbReference>
<dbReference type="Gene3D" id="3.40.50.300">
    <property type="entry name" value="P-loop containing nucleotide triphosphate hydrolases"/>
    <property type="match status" value="1"/>
</dbReference>
<evidence type="ECO:0000313" key="10">
    <source>
        <dbReference type="EMBL" id="MBK1880459.1"/>
    </source>
</evidence>
<dbReference type="Pfam" id="PF00158">
    <property type="entry name" value="Sigma54_activat"/>
    <property type="match status" value="1"/>
</dbReference>
<dbReference type="SUPFAM" id="SSF52172">
    <property type="entry name" value="CheY-like"/>
    <property type="match status" value="1"/>
</dbReference>
<feature type="modified residue" description="4-aspartylphosphate" evidence="6">
    <location>
        <position position="54"/>
    </location>
</feature>
<keyword evidence="3" id="KW-0805">Transcription regulation</keyword>
<dbReference type="InterPro" id="IPR011006">
    <property type="entry name" value="CheY-like_superfamily"/>
</dbReference>
<dbReference type="GO" id="GO:0043565">
    <property type="term" value="F:sequence-specific DNA binding"/>
    <property type="evidence" value="ECO:0007669"/>
    <property type="project" value="InterPro"/>
</dbReference>
<sequence length="524" mass="57297">MSLERILILDDELVIRKALEEQLRRKRFSVCSVGTLSEADEHLSKDEYDLLFVDVHLPDGNGTELLERVSSMQNPPLVVIITGYGTVESAVKCMQAGAFDYIIKPFSSSQIDVLIKKARDYRQLVKVNQFLASESTESGELIGKSGFINQLKDVIRKVAPTEATVLICGENGTGKELVANELYRCSARKAAPFIRVNCAAISESLIESEFFGHEKGAYTGATQRREGRFELADGGTILLDEISEISPKVQAKLLRVLQEREFERVGGNKTIKVDVRVIATTNRNLAQSVERGQFRQDLYYRLNVFPIQVPPLRDRDGDVVLLAKNFAQKFARKHGKQIKGFAPDAVTSLERHPWPGNVRELQNTVERAVILAESGQPIAQAHLGLFAMPTNLSAPPVAHAYGHAEPAAPAYGGGYPPPVQPPPHGGGYYDSPPPAFPQQPAPPVAAEAPAAQPAAVEPVSDGAVAADETPLPLEEIEKKHILATLETTEGNRTQAAKLLGISIRTLRNKISAYRSDGEYIPGEE</sequence>
<dbReference type="EMBL" id="JAENIL010000090">
    <property type="protein sequence ID" value="MBK1880459.1"/>
    <property type="molecule type" value="Genomic_DNA"/>
</dbReference>
<dbReference type="InterPro" id="IPR058031">
    <property type="entry name" value="AAA_lid_NorR"/>
</dbReference>
<evidence type="ECO:0000259" key="9">
    <source>
        <dbReference type="PROSITE" id="PS50110"/>
    </source>
</evidence>
<dbReference type="PANTHER" id="PTHR32071:SF117">
    <property type="entry name" value="PTS-DEPENDENT DIHYDROXYACETONE KINASE OPERON REGULATORY PROTEIN-RELATED"/>
    <property type="match status" value="1"/>
</dbReference>
<evidence type="ECO:0000256" key="5">
    <source>
        <dbReference type="ARBA" id="ARBA00023163"/>
    </source>
</evidence>
<dbReference type="AlphaFoldDB" id="A0A934VUE5"/>
<dbReference type="PROSITE" id="PS50045">
    <property type="entry name" value="SIGMA54_INTERACT_4"/>
    <property type="match status" value="1"/>
</dbReference>
<dbReference type="CDD" id="cd00156">
    <property type="entry name" value="REC"/>
    <property type="match status" value="1"/>
</dbReference>
<dbReference type="SMART" id="SM00448">
    <property type="entry name" value="REC"/>
    <property type="match status" value="1"/>
</dbReference>
<dbReference type="InterPro" id="IPR001789">
    <property type="entry name" value="Sig_transdc_resp-reg_receiver"/>
</dbReference>
<dbReference type="InterPro" id="IPR025944">
    <property type="entry name" value="Sigma_54_int_dom_CS"/>
</dbReference>
<dbReference type="Pfam" id="PF02954">
    <property type="entry name" value="HTH_8"/>
    <property type="match status" value="1"/>
</dbReference>
<dbReference type="SUPFAM" id="SSF52540">
    <property type="entry name" value="P-loop containing nucleoside triphosphate hydrolases"/>
    <property type="match status" value="1"/>
</dbReference>
<feature type="compositionally biased region" description="Pro residues" evidence="7">
    <location>
        <begin position="431"/>
        <end position="443"/>
    </location>
</feature>
<keyword evidence="6" id="KW-0597">Phosphoprotein</keyword>
<dbReference type="GO" id="GO:0000160">
    <property type="term" value="P:phosphorelay signal transduction system"/>
    <property type="evidence" value="ECO:0007669"/>
    <property type="project" value="InterPro"/>
</dbReference>
<keyword evidence="4" id="KW-0238">DNA-binding</keyword>
<comment type="caution">
    <text evidence="10">The sequence shown here is derived from an EMBL/GenBank/DDBJ whole genome shotgun (WGS) entry which is preliminary data.</text>
</comment>
<dbReference type="InterPro" id="IPR002078">
    <property type="entry name" value="Sigma_54_int"/>
</dbReference>
<dbReference type="Gene3D" id="1.10.8.60">
    <property type="match status" value="1"/>
</dbReference>
<dbReference type="SMART" id="SM00382">
    <property type="entry name" value="AAA"/>
    <property type="match status" value="1"/>
</dbReference>
<feature type="compositionally biased region" description="Low complexity" evidence="7">
    <location>
        <begin position="444"/>
        <end position="459"/>
    </location>
</feature>
<dbReference type="InterPro" id="IPR025943">
    <property type="entry name" value="Sigma_54_int_dom_ATP-bd_2"/>
</dbReference>
<proteinExistence type="predicted"/>
<dbReference type="RefSeq" id="WP_200359442.1">
    <property type="nucleotide sequence ID" value="NZ_JAENIL010000090.1"/>
</dbReference>
<dbReference type="PROSITE" id="PS00688">
    <property type="entry name" value="SIGMA54_INTERACT_3"/>
    <property type="match status" value="1"/>
</dbReference>
<evidence type="ECO:0000313" key="11">
    <source>
        <dbReference type="Proteomes" id="UP000617628"/>
    </source>
</evidence>
<dbReference type="Pfam" id="PF00072">
    <property type="entry name" value="Response_reg"/>
    <property type="match status" value="1"/>
</dbReference>
<dbReference type="Proteomes" id="UP000617628">
    <property type="component" value="Unassembled WGS sequence"/>
</dbReference>
<keyword evidence="2" id="KW-0067">ATP-binding</keyword>
<organism evidence="10 11">
    <name type="scientific">Pelagicoccus mobilis</name>
    <dbReference type="NCBI Taxonomy" id="415221"/>
    <lineage>
        <taxon>Bacteria</taxon>
        <taxon>Pseudomonadati</taxon>
        <taxon>Verrucomicrobiota</taxon>
        <taxon>Opitutia</taxon>
        <taxon>Puniceicoccales</taxon>
        <taxon>Pelagicoccaceae</taxon>
        <taxon>Pelagicoccus</taxon>
    </lineage>
</organism>
<keyword evidence="11" id="KW-1185">Reference proteome</keyword>
<dbReference type="Gene3D" id="1.10.10.60">
    <property type="entry name" value="Homeodomain-like"/>
    <property type="match status" value="1"/>
</dbReference>